<keyword evidence="15" id="KW-1185">Reference proteome</keyword>
<dbReference type="Gene3D" id="3.30.565.10">
    <property type="entry name" value="Histidine kinase-like ATPase, C-terminal domain"/>
    <property type="match status" value="1"/>
</dbReference>
<dbReference type="Gene3D" id="1.10.287.130">
    <property type="match status" value="1"/>
</dbReference>
<evidence type="ECO:0000313" key="14">
    <source>
        <dbReference type="EMBL" id="SHJ38442.1"/>
    </source>
</evidence>
<evidence type="ECO:0000256" key="3">
    <source>
        <dbReference type="ARBA" id="ARBA00012438"/>
    </source>
</evidence>
<dbReference type="Pfam" id="PF00512">
    <property type="entry name" value="HisKA"/>
    <property type="match status" value="1"/>
</dbReference>
<dbReference type="CDD" id="cd12912">
    <property type="entry name" value="PDC2_MCP_like"/>
    <property type="match status" value="1"/>
</dbReference>
<dbReference type="GO" id="GO:0005886">
    <property type="term" value="C:plasma membrane"/>
    <property type="evidence" value="ECO:0007669"/>
    <property type="project" value="UniProtKB-SubCell"/>
</dbReference>
<dbReference type="Pfam" id="PF08269">
    <property type="entry name" value="dCache_2"/>
    <property type="match status" value="1"/>
</dbReference>
<dbReference type="SUPFAM" id="SSF158472">
    <property type="entry name" value="HAMP domain-like"/>
    <property type="match status" value="1"/>
</dbReference>
<evidence type="ECO:0000256" key="10">
    <source>
        <dbReference type="ARBA" id="ARBA00023136"/>
    </source>
</evidence>
<feature type="transmembrane region" description="Helical" evidence="11">
    <location>
        <begin position="354"/>
        <end position="373"/>
    </location>
</feature>
<evidence type="ECO:0000256" key="5">
    <source>
        <dbReference type="ARBA" id="ARBA00022553"/>
    </source>
</evidence>
<dbReference type="SMART" id="SM00304">
    <property type="entry name" value="HAMP"/>
    <property type="match status" value="1"/>
</dbReference>
<keyword evidence="9 11" id="KW-1133">Transmembrane helix</keyword>
<dbReference type="PROSITE" id="PS50109">
    <property type="entry name" value="HIS_KIN"/>
    <property type="match status" value="1"/>
</dbReference>
<proteinExistence type="predicted"/>
<dbReference type="InterPro" id="IPR036890">
    <property type="entry name" value="HATPase_C_sf"/>
</dbReference>
<evidence type="ECO:0000256" key="1">
    <source>
        <dbReference type="ARBA" id="ARBA00000085"/>
    </source>
</evidence>
<dbReference type="SUPFAM" id="SSF47384">
    <property type="entry name" value="Homodimeric domain of signal transducing histidine kinase"/>
    <property type="match status" value="1"/>
</dbReference>
<keyword evidence="4" id="KW-1003">Cell membrane</keyword>
<keyword evidence="7 11" id="KW-0812">Transmembrane</keyword>
<comment type="subcellular location">
    <subcellularLocation>
        <location evidence="2">Cell membrane</location>
        <topology evidence="2">Multi-pass membrane protein</topology>
    </subcellularLocation>
</comment>
<evidence type="ECO:0000256" key="7">
    <source>
        <dbReference type="ARBA" id="ARBA00022692"/>
    </source>
</evidence>
<dbReference type="CDD" id="cd00082">
    <property type="entry name" value="HisKA"/>
    <property type="match status" value="1"/>
</dbReference>
<dbReference type="SMART" id="SM00387">
    <property type="entry name" value="HATPase_c"/>
    <property type="match status" value="1"/>
</dbReference>
<dbReference type="PANTHER" id="PTHR43065:SF42">
    <property type="entry name" value="TWO-COMPONENT SENSOR PPRA"/>
    <property type="match status" value="1"/>
</dbReference>
<evidence type="ECO:0000259" key="12">
    <source>
        <dbReference type="PROSITE" id="PS50109"/>
    </source>
</evidence>
<dbReference type="Pfam" id="PF02518">
    <property type="entry name" value="HATPase_c"/>
    <property type="match status" value="1"/>
</dbReference>
<evidence type="ECO:0000256" key="8">
    <source>
        <dbReference type="ARBA" id="ARBA00022777"/>
    </source>
</evidence>
<dbReference type="InterPro" id="IPR036097">
    <property type="entry name" value="HisK_dim/P_sf"/>
</dbReference>
<organism evidence="14 15">
    <name type="scientific">Malonomonas rubra DSM 5091</name>
    <dbReference type="NCBI Taxonomy" id="1122189"/>
    <lineage>
        <taxon>Bacteria</taxon>
        <taxon>Pseudomonadati</taxon>
        <taxon>Thermodesulfobacteriota</taxon>
        <taxon>Desulfuromonadia</taxon>
        <taxon>Desulfuromonadales</taxon>
        <taxon>Geopsychrobacteraceae</taxon>
        <taxon>Malonomonas</taxon>
    </lineage>
</organism>
<dbReference type="PRINTS" id="PR00344">
    <property type="entry name" value="BCTRLSENSOR"/>
</dbReference>
<dbReference type="PANTHER" id="PTHR43065">
    <property type="entry name" value="SENSOR HISTIDINE KINASE"/>
    <property type="match status" value="1"/>
</dbReference>
<evidence type="ECO:0000256" key="4">
    <source>
        <dbReference type="ARBA" id="ARBA00022475"/>
    </source>
</evidence>
<dbReference type="SMART" id="SM00388">
    <property type="entry name" value="HisKA"/>
    <property type="match status" value="1"/>
</dbReference>
<evidence type="ECO:0000259" key="13">
    <source>
        <dbReference type="PROSITE" id="PS50885"/>
    </source>
</evidence>
<feature type="transmembrane region" description="Helical" evidence="11">
    <location>
        <begin position="21"/>
        <end position="43"/>
    </location>
</feature>
<dbReference type="PROSITE" id="PS50885">
    <property type="entry name" value="HAMP"/>
    <property type="match status" value="1"/>
</dbReference>
<dbReference type="InterPro" id="IPR003661">
    <property type="entry name" value="HisK_dim/P_dom"/>
</dbReference>
<dbReference type="Proteomes" id="UP000184171">
    <property type="component" value="Unassembled WGS sequence"/>
</dbReference>
<dbReference type="EC" id="2.7.13.3" evidence="3"/>
<dbReference type="SUPFAM" id="SSF55874">
    <property type="entry name" value="ATPase domain of HSP90 chaperone/DNA topoisomerase II/histidine kinase"/>
    <property type="match status" value="1"/>
</dbReference>
<keyword evidence="8 14" id="KW-0418">Kinase</keyword>
<dbReference type="EMBL" id="FQZT01000007">
    <property type="protein sequence ID" value="SHJ38442.1"/>
    <property type="molecule type" value="Genomic_DNA"/>
</dbReference>
<evidence type="ECO:0000256" key="2">
    <source>
        <dbReference type="ARBA" id="ARBA00004651"/>
    </source>
</evidence>
<dbReference type="InterPro" id="IPR005467">
    <property type="entry name" value="His_kinase_dom"/>
</dbReference>
<evidence type="ECO:0000256" key="6">
    <source>
        <dbReference type="ARBA" id="ARBA00022679"/>
    </source>
</evidence>
<evidence type="ECO:0000256" key="9">
    <source>
        <dbReference type="ARBA" id="ARBA00022989"/>
    </source>
</evidence>
<keyword evidence="10 11" id="KW-0472">Membrane</keyword>
<dbReference type="InterPro" id="IPR004358">
    <property type="entry name" value="Sig_transdc_His_kin-like_C"/>
</dbReference>
<protein>
    <recommendedName>
        <fullName evidence="3">histidine kinase</fullName>
        <ecNumber evidence="3">2.7.13.3</ecNumber>
    </recommendedName>
</protein>
<dbReference type="InterPro" id="IPR003660">
    <property type="entry name" value="HAMP_dom"/>
</dbReference>
<sequence length="657" mass="74959">MIMARHLFSFINKMKIRWKMLVVILPLVVVPIFVLGGLIGYIATEQAYQGITATSKADLDHMASFTLDLLDSHYRQFQVYRQDKKKIVQQEMRSLVDLAYTLINEQQRQLNEGKISLKAAQQAARNSLKNVSIGSSGYLFAIDTDGMLQVHPALEGKNVIDAQDKDGRFFIREMIEQSLEVEPSEVSFTIYPWRNEELGDKQPREKIVAFRYCPRWDWVVAAGGYLDETYEDPMFEQSAMKTLAQQIKSKKVGKTGYIFCMDSSGTLTIHPDAEGRNISNARDSEYRPFIAEMLEQKNGWIRYPWRNQGESKERMKIVRYRYFEPWDWIVAVGSYEEEFYQAANELKWRIATHVFLLPLFIGLISAALVFLAAKVLTDPIHEMITVIRRVKQGRLDEQVPVETHDELGELAIAFNRMTRMLRKNKEMEAALAQQGKMASLGVLSSGVAHEINNPLGVILGYAGYLEKKIPEDDPNYTFINEIKRESKRCKKIVQDLLSYARTPKPVLETTDMNRLLRQIIDFAGNHTDLYHIKIVQELSQHLPSVPADGDQLRQVAINLLLNAGAAMPDGGEIRVSTILDEDHYIRIEVADNGEGIPEENLEKIFEPFFTTKARGTGLGLAITKQIIDMHQGEMYIDSQIGVGTTVVIRLPLVREEY</sequence>
<dbReference type="GO" id="GO:0000155">
    <property type="term" value="F:phosphorelay sensor kinase activity"/>
    <property type="evidence" value="ECO:0007669"/>
    <property type="project" value="InterPro"/>
</dbReference>
<dbReference type="InterPro" id="IPR003594">
    <property type="entry name" value="HATPase_dom"/>
</dbReference>
<reference evidence="14 15" key="1">
    <citation type="submission" date="2016-11" db="EMBL/GenBank/DDBJ databases">
        <authorList>
            <person name="Jaros S."/>
            <person name="Januszkiewicz K."/>
            <person name="Wedrychowicz H."/>
        </authorList>
    </citation>
    <scope>NUCLEOTIDE SEQUENCE [LARGE SCALE GENOMIC DNA]</scope>
    <source>
        <strain evidence="14 15">DSM 5091</strain>
    </source>
</reference>
<dbReference type="Gene3D" id="3.30.450.20">
    <property type="entry name" value="PAS domain"/>
    <property type="match status" value="2"/>
</dbReference>
<dbReference type="InterPro" id="IPR033480">
    <property type="entry name" value="sCache_2"/>
</dbReference>
<name>A0A1M6IVG8_MALRU</name>
<evidence type="ECO:0000313" key="15">
    <source>
        <dbReference type="Proteomes" id="UP000184171"/>
    </source>
</evidence>
<evidence type="ECO:0000256" key="11">
    <source>
        <dbReference type="SAM" id="Phobius"/>
    </source>
</evidence>
<dbReference type="InterPro" id="IPR004010">
    <property type="entry name" value="Double_Cache_2"/>
</dbReference>
<keyword evidence="6" id="KW-0808">Transferase</keyword>
<comment type="catalytic activity">
    <reaction evidence="1">
        <text>ATP + protein L-histidine = ADP + protein N-phospho-L-histidine.</text>
        <dbReference type="EC" id="2.7.13.3"/>
    </reaction>
</comment>
<gene>
    <name evidence="14" type="ORF">SAMN02745165_02260</name>
</gene>
<dbReference type="STRING" id="1122189.SAMN02745165_02260"/>
<dbReference type="SMART" id="SM01049">
    <property type="entry name" value="Cache_2"/>
    <property type="match status" value="2"/>
</dbReference>
<dbReference type="AlphaFoldDB" id="A0A1M6IVG8"/>
<feature type="domain" description="Histidine kinase" evidence="12">
    <location>
        <begin position="446"/>
        <end position="654"/>
    </location>
</feature>
<dbReference type="Gene3D" id="6.10.340.10">
    <property type="match status" value="1"/>
</dbReference>
<accession>A0A1M6IVG8</accession>
<feature type="domain" description="HAMP" evidence="13">
    <location>
        <begin position="374"/>
        <end position="426"/>
    </location>
</feature>
<dbReference type="CDD" id="cd06225">
    <property type="entry name" value="HAMP"/>
    <property type="match status" value="1"/>
</dbReference>
<dbReference type="Pfam" id="PF00672">
    <property type="entry name" value="HAMP"/>
    <property type="match status" value="1"/>
</dbReference>
<keyword evidence="5" id="KW-0597">Phosphoprotein</keyword>